<dbReference type="EMBL" id="ML120367">
    <property type="protein sequence ID" value="RPB02561.1"/>
    <property type="molecule type" value="Genomic_DNA"/>
</dbReference>
<accession>A0A3N4K2C2</accession>
<protein>
    <recommendedName>
        <fullName evidence="4">Cyclase</fullName>
    </recommendedName>
</protein>
<proteinExistence type="inferred from homology"/>
<evidence type="ECO:0008006" key="4">
    <source>
        <dbReference type="Google" id="ProtNLM"/>
    </source>
</evidence>
<reference evidence="2 3" key="1">
    <citation type="journal article" date="2018" name="Nat. Ecol. Evol.">
        <title>Pezizomycetes genomes reveal the molecular basis of ectomycorrhizal truffle lifestyle.</title>
        <authorList>
            <person name="Murat C."/>
            <person name="Payen T."/>
            <person name="Noel B."/>
            <person name="Kuo A."/>
            <person name="Morin E."/>
            <person name="Chen J."/>
            <person name="Kohler A."/>
            <person name="Krizsan K."/>
            <person name="Balestrini R."/>
            <person name="Da Silva C."/>
            <person name="Montanini B."/>
            <person name="Hainaut M."/>
            <person name="Levati E."/>
            <person name="Barry K.W."/>
            <person name="Belfiori B."/>
            <person name="Cichocki N."/>
            <person name="Clum A."/>
            <person name="Dockter R.B."/>
            <person name="Fauchery L."/>
            <person name="Guy J."/>
            <person name="Iotti M."/>
            <person name="Le Tacon F."/>
            <person name="Lindquist E.A."/>
            <person name="Lipzen A."/>
            <person name="Malagnac F."/>
            <person name="Mello A."/>
            <person name="Molinier V."/>
            <person name="Miyauchi S."/>
            <person name="Poulain J."/>
            <person name="Riccioni C."/>
            <person name="Rubini A."/>
            <person name="Sitrit Y."/>
            <person name="Splivallo R."/>
            <person name="Traeger S."/>
            <person name="Wang M."/>
            <person name="Zifcakova L."/>
            <person name="Wipf D."/>
            <person name="Zambonelli A."/>
            <person name="Paolocci F."/>
            <person name="Nowrousian M."/>
            <person name="Ottonello S."/>
            <person name="Baldrian P."/>
            <person name="Spatafora J.W."/>
            <person name="Henrissat B."/>
            <person name="Nagy L.G."/>
            <person name="Aury J.M."/>
            <person name="Wincker P."/>
            <person name="Grigoriev I.V."/>
            <person name="Bonfante P."/>
            <person name="Martin F.M."/>
        </authorList>
    </citation>
    <scope>NUCLEOTIDE SEQUENCE [LARGE SCALE GENOMIC DNA]</scope>
    <source>
        <strain evidence="2 3">120613-1</strain>
    </source>
</reference>
<dbReference type="InterPro" id="IPR007325">
    <property type="entry name" value="KFase/CYL"/>
</dbReference>
<dbReference type="Pfam" id="PF04199">
    <property type="entry name" value="Cyclase"/>
    <property type="match status" value="1"/>
</dbReference>
<sequence length="311" mass="34600">MTAETRFDKSSDKFPLRRELPKIDGALECAAWFWGAEDELGRLNLLIPERVKKAVAEVKTGEVITLNLPLNEVDTPCFAREKFQHTIKDLGYGLAGSQWDGLLHMSHISSGTFYNNTKPAIILTKTKLGIQALSEHGIVARGLLLDFASYAAHHKIAYRIIYTTLKAVGNFQNIDIRPASQGGDMQVGDVIFIRSNITLPPRPNNHVFGPGDGQKYVGVEQSEEVLDWLHDCYFAAVVGDMPSFEAWPSEKEYYLHEYLLALWGCPIGELWDLERLAERCRDVGKWSFLLTSSPANVKGGIGSPPNAIAIL</sequence>
<dbReference type="Proteomes" id="UP000276215">
    <property type="component" value="Unassembled WGS sequence"/>
</dbReference>
<dbReference type="AlphaFoldDB" id="A0A3N4K2C2"/>
<dbReference type="GO" id="GO:0004061">
    <property type="term" value="F:arylformamidase activity"/>
    <property type="evidence" value="ECO:0007669"/>
    <property type="project" value="InterPro"/>
</dbReference>
<dbReference type="PANTHER" id="PTHR34861:SF10">
    <property type="entry name" value="CYCLASE"/>
    <property type="match status" value="1"/>
</dbReference>
<dbReference type="Gene3D" id="3.50.30.50">
    <property type="entry name" value="Putative cyclase"/>
    <property type="match status" value="1"/>
</dbReference>
<name>A0A3N4K2C2_9PEZI</name>
<dbReference type="GO" id="GO:0019441">
    <property type="term" value="P:L-tryptophan catabolic process to kynurenine"/>
    <property type="evidence" value="ECO:0007669"/>
    <property type="project" value="InterPro"/>
</dbReference>
<keyword evidence="3" id="KW-1185">Reference proteome</keyword>
<gene>
    <name evidence="2" type="ORF">L873DRAFT_1834055</name>
</gene>
<organism evidence="2 3">
    <name type="scientific">Choiromyces venosus 120613-1</name>
    <dbReference type="NCBI Taxonomy" id="1336337"/>
    <lineage>
        <taxon>Eukaryota</taxon>
        <taxon>Fungi</taxon>
        <taxon>Dikarya</taxon>
        <taxon>Ascomycota</taxon>
        <taxon>Pezizomycotina</taxon>
        <taxon>Pezizomycetes</taxon>
        <taxon>Pezizales</taxon>
        <taxon>Tuberaceae</taxon>
        <taxon>Choiromyces</taxon>
    </lineage>
</organism>
<dbReference type="PANTHER" id="PTHR34861">
    <property type="match status" value="1"/>
</dbReference>
<dbReference type="STRING" id="1336337.A0A3N4K2C2"/>
<evidence type="ECO:0000256" key="1">
    <source>
        <dbReference type="ARBA" id="ARBA00007865"/>
    </source>
</evidence>
<evidence type="ECO:0000313" key="2">
    <source>
        <dbReference type="EMBL" id="RPB02561.1"/>
    </source>
</evidence>
<dbReference type="OrthoDB" id="5396at2759"/>
<dbReference type="SUPFAM" id="SSF102198">
    <property type="entry name" value="Putative cyclase"/>
    <property type="match status" value="1"/>
</dbReference>
<dbReference type="InterPro" id="IPR037175">
    <property type="entry name" value="KFase_sf"/>
</dbReference>
<evidence type="ECO:0000313" key="3">
    <source>
        <dbReference type="Proteomes" id="UP000276215"/>
    </source>
</evidence>
<comment type="similarity">
    <text evidence="1">Belongs to the Cyclase 1 superfamily.</text>
</comment>